<dbReference type="InterPro" id="IPR004698">
    <property type="entry name" value="Zn/Fe_permease_fun/pln"/>
</dbReference>
<dbReference type="EMBL" id="CP076661">
    <property type="protein sequence ID" value="QWU86746.1"/>
    <property type="molecule type" value="Genomic_DNA"/>
</dbReference>
<evidence type="ECO:0000256" key="12">
    <source>
        <dbReference type="ARBA" id="ARBA00023002"/>
    </source>
</evidence>
<feature type="compositionally biased region" description="Low complexity" evidence="17">
    <location>
        <begin position="146"/>
        <end position="157"/>
    </location>
</feature>
<feature type="transmembrane region" description="Helical" evidence="16">
    <location>
        <begin position="265"/>
        <end position="288"/>
    </location>
</feature>
<feature type="transmembrane region" description="Helical" evidence="16">
    <location>
        <begin position="90"/>
        <end position="111"/>
    </location>
</feature>
<evidence type="ECO:0000256" key="2">
    <source>
        <dbReference type="ARBA" id="ARBA00004141"/>
    </source>
</evidence>
<dbReference type="Gene3D" id="3.90.70.10">
    <property type="entry name" value="Cysteine proteinases"/>
    <property type="match status" value="1"/>
</dbReference>
<keyword evidence="10" id="KW-0378">Hydrolase</keyword>
<feature type="transmembrane region" description="Helical" evidence="16">
    <location>
        <begin position="49"/>
        <end position="70"/>
    </location>
</feature>
<evidence type="ECO:0000313" key="19">
    <source>
        <dbReference type="EMBL" id="QWU86746.1"/>
    </source>
</evidence>
<evidence type="ECO:0000256" key="5">
    <source>
        <dbReference type="ARBA" id="ARBA00012502"/>
    </source>
</evidence>
<evidence type="ECO:0000256" key="15">
    <source>
        <dbReference type="ARBA" id="ARBA00030643"/>
    </source>
</evidence>
<dbReference type="Gene3D" id="3.30.1060.10">
    <property type="entry name" value="Peptide methionine sulphoxide reductase MsrA"/>
    <property type="match status" value="1"/>
</dbReference>
<feature type="transmembrane region" description="Helical" evidence="16">
    <location>
        <begin position="203"/>
        <end position="227"/>
    </location>
</feature>
<gene>
    <name evidence="19" type="ORF">CA3LBN_000964</name>
</gene>
<dbReference type="Pfam" id="PF00443">
    <property type="entry name" value="UCH"/>
    <property type="match status" value="1"/>
</dbReference>
<keyword evidence="11 16" id="KW-1133">Transmembrane helix</keyword>
<dbReference type="Gene3D" id="3.40.50.300">
    <property type="entry name" value="P-loop containing nucleotide triphosphate hydrolases"/>
    <property type="match status" value="1"/>
</dbReference>
<feature type="compositionally biased region" description="Low complexity" evidence="17">
    <location>
        <begin position="486"/>
        <end position="499"/>
    </location>
</feature>
<dbReference type="SUPFAM" id="SSF55068">
    <property type="entry name" value="Peptide methionine sulfoxide reductase"/>
    <property type="match status" value="1"/>
</dbReference>
<evidence type="ECO:0000256" key="8">
    <source>
        <dbReference type="ARBA" id="ARBA00022670"/>
    </source>
</evidence>
<dbReference type="EC" id="3.4.19.12" evidence="6"/>
<evidence type="ECO:0000256" key="6">
    <source>
        <dbReference type="ARBA" id="ARBA00012759"/>
    </source>
</evidence>
<evidence type="ECO:0000256" key="7">
    <source>
        <dbReference type="ARBA" id="ARBA00022448"/>
    </source>
</evidence>
<evidence type="ECO:0000256" key="16">
    <source>
        <dbReference type="RuleBase" id="RU362088"/>
    </source>
</evidence>
<dbReference type="InterPro" id="IPR050164">
    <property type="entry name" value="Peptidase_C19"/>
</dbReference>
<evidence type="ECO:0000256" key="1">
    <source>
        <dbReference type="ARBA" id="ARBA00000707"/>
    </source>
</evidence>
<dbReference type="InterPro" id="IPR038765">
    <property type="entry name" value="Papain-like_cys_pep_sf"/>
</dbReference>
<dbReference type="InterPro" id="IPR003593">
    <property type="entry name" value="AAA+_ATPase"/>
</dbReference>
<dbReference type="PANTHER" id="PTHR24006">
    <property type="entry name" value="UBIQUITIN CARBOXYL-TERMINAL HYDROLASE"/>
    <property type="match status" value="1"/>
</dbReference>
<dbReference type="InterPro" id="IPR003689">
    <property type="entry name" value="ZIP"/>
</dbReference>
<dbReference type="Pfam" id="PF13177">
    <property type="entry name" value="DNA_pol3_delta2"/>
    <property type="match status" value="1"/>
</dbReference>
<evidence type="ECO:0000256" key="17">
    <source>
        <dbReference type="SAM" id="MobiDB-lite"/>
    </source>
</evidence>
<comment type="catalytic activity">
    <reaction evidence="1">
        <text>Thiol-dependent hydrolysis of ester, thioester, amide, peptide and isopeptide bonds formed by the C-terminal Gly of ubiquitin (a 76-residue protein attached to proteins as an intracellular targeting signal).</text>
        <dbReference type="EC" id="3.4.19.12"/>
    </reaction>
</comment>
<dbReference type="Pfam" id="PF22534">
    <property type="entry name" value="RFC_C"/>
    <property type="match status" value="1"/>
</dbReference>
<dbReference type="SUPFAM" id="SSF52540">
    <property type="entry name" value="P-loop containing nucleoside triphosphate hydrolases"/>
    <property type="match status" value="1"/>
</dbReference>
<evidence type="ECO:0000256" key="14">
    <source>
        <dbReference type="ARBA" id="ARBA00023136"/>
    </source>
</evidence>
<name>A0ABX8I0P2_9ASCO</name>
<dbReference type="InterPro" id="IPR008921">
    <property type="entry name" value="DNA_pol3_clamp-load_cplx_C"/>
</dbReference>
<keyword evidence="12" id="KW-0560">Oxidoreductase</keyword>
<dbReference type="EC" id="1.8.4.11" evidence="5"/>
<dbReference type="InterPro" id="IPR018200">
    <property type="entry name" value="USP_CS"/>
</dbReference>
<keyword evidence="8" id="KW-0645">Protease</keyword>
<dbReference type="SUPFAM" id="SSF54001">
    <property type="entry name" value="Cysteine proteinases"/>
    <property type="match status" value="1"/>
</dbReference>
<protein>
    <recommendedName>
        <fullName evidence="15">Peptide-methionine (S)-S-oxide reductase</fullName>
        <ecNumber evidence="5">1.8.4.11</ecNumber>
        <ecNumber evidence="6">3.4.19.12</ecNumber>
    </recommendedName>
</protein>
<dbReference type="NCBIfam" id="TIGR00401">
    <property type="entry name" value="msrA"/>
    <property type="match status" value="1"/>
</dbReference>
<dbReference type="PROSITE" id="PS50235">
    <property type="entry name" value="USP_3"/>
    <property type="match status" value="1"/>
</dbReference>
<dbReference type="CDD" id="cd00009">
    <property type="entry name" value="AAA"/>
    <property type="match status" value="1"/>
</dbReference>
<dbReference type="Pfam" id="PF01625">
    <property type="entry name" value="PMSR"/>
    <property type="match status" value="1"/>
</dbReference>
<sequence>MGECSTADFVDEHMSLRVGSVFIVLVLSAIGVFFPLLGLKNHIFHIPKLLLFAVRFFGSGVIVATAFIHLLGDASEYLANECLGGIWQEYPWATAFCLMGVWIMFTIELCVSEYVKHKGLKRSDGCSGCAELVLDEDAEPHTDPYHQSSRRPSSSPAEHSHSHQLEDLNQKNVQFEKTNESDILDRDMEANTASELSESTYRVLVSIFILEFGIVFHSVFVGLSLAIAQDEFKTLLVAISFHQFFEGMGLGARFAGAIWPKNQHWVPWALGIAFALTTPTGVAVGLGVRHTYSEDSREALLTVGIFNSFCSGILIYNGMVDLMAQDFIHGDFLRNCRWKKCLYHTQSFRERLLRYKLEYHERSLSVPGQNVHNFSFKYDQLYQKRLKEQGKPPDSSNSSVGNGSAPPITSRPSIRNSIFGKFSSNNTPSVASEEQSSSQPRKLDYVYEAGSCDALNTEQRMMIKKHPELNGLQIFVTRPSPSTLANTNDTRNDNSTSSTALLDSGNSTNNNVNTAELAAPITSRSAFVVVGIPYPELALSNPINPFNPNPASDQRKRSALINGPIVNLDHPLREDGRTSETCLLYALKDIFEAMTENKSQIGVVSPNHFIDKLKAKNALFRQVNMHQDAHEFCNYLINETIESINLEVGASKNWCTDIFQGIITNETKCLSCETVTSKDETFLDLSIDIPPGESAYSLTYSLNNFSKSEILSHQNKFYCNTCSSLQEAVKTIKLKSTPDVLIINFKRFKYDDKLDRMVKLFDSISYPLRLRLFNTTKDQELDESNPSRDFKLYGLYALVVHIGGGPMHGHYVALCKCRAGLWFLFDDETIEIVDESYVLRFFGDGPGLASAYILFYEKLDTTIGEDGDVHDFGIDLNGIYNGSDYSMAYMKPTNESAASVNGQKADDSLVEVENDDDSVRDFVPESSVSLENSSIGLGRKASIFKKTFMFESKDNKENKDINGISDGGSKAVSRAPSDKDGAENVGPTVNTPGYTEPKPPPPVVKKSWVNGLKRRESRVELQENERKGSTGSILTNGSNKTSDGKEDKKKRSFFGTLSTLFHKNYSISMSVVSPTIKTTATSRFVTVGAGCFWGVERVFNKYFKDKGLVDSKVGYANGLKSVSPPVSYEKVCSGATNFVEALQISYEPSQVSLRELLDIFFRIHDPTTFNAQGPDIGTQYRSAIMTHSNEDYEVAKEVKEFFQKEWYPNHKIATTIENIETWYDAEAYHQKYLDNNPGGYEPKKLEQLSYHNATTDHLRALASTGDFPHLLVYGPTGAGKKTRIYATLNELFGAQVEKLKIDVKTFTTASNRKLEFNVLSSPYHLEITPSDMGNNDRVVIQDLLKDVASTEQVDFSSSSKQGPKHRFKVVIINEADSLTRDAQAALRRTMEKYSSNIRIIMVCNMVSSIISPIKSRTFLVRVAAPSVKDIADILGHVSQKEAVKFNTTDEDAKYKYLESVAAGSGRNLRRALLSFETLSMQQETLDVNNLNATAVPLDWESIIVTSAHSVMRERSVANVGKMRQVFYDLIAHCIPPRLILKELAMHIIRALGSDTKKVVAVVELAAIFDERLSLGSKAIFHLEGFVAKTMVALN</sequence>
<reference evidence="19 20" key="1">
    <citation type="submission" date="2021-06" db="EMBL/GenBank/DDBJ databases">
        <title>Candida outbreak in Lebanon.</title>
        <authorList>
            <person name="Finianos M."/>
        </authorList>
    </citation>
    <scope>NUCLEOTIDE SEQUENCE [LARGE SCALE GENOMIC DNA]</scope>
    <source>
        <strain evidence="19">CA3LBN</strain>
    </source>
</reference>
<feature type="region of interest" description="Disordered" evidence="17">
    <location>
        <begin position="957"/>
        <end position="1048"/>
    </location>
</feature>
<dbReference type="InterPro" id="IPR002569">
    <property type="entry name" value="Met_Sox_Rdtase_MsrA_dom"/>
</dbReference>
<evidence type="ECO:0000256" key="10">
    <source>
        <dbReference type="ARBA" id="ARBA00022801"/>
    </source>
</evidence>
<comment type="similarity">
    <text evidence="16">Belongs to the ZIP transporter (TC 2.A.5) family.</text>
</comment>
<feature type="transmembrane region" description="Helical" evidence="16">
    <location>
        <begin position="18"/>
        <end position="37"/>
    </location>
</feature>
<dbReference type="PROSITE" id="PS00973">
    <property type="entry name" value="USP_2"/>
    <property type="match status" value="1"/>
</dbReference>
<keyword evidence="7 16" id="KW-0813">Transport</keyword>
<evidence type="ECO:0000256" key="9">
    <source>
        <dbReference type="ARBA" id="ARBA00022692"/>
    </source>
</evidence>
<dbReference type="InterPro" id="IPR036509">
    <property type="entry name" value="Met_Sox_Rdtase_MsrA_sf"/>
</dbReference>
<feature type="compositionally biased region" description="Basic and acidic residues" evidence="17">
    <location>
        <begin position="1013"/>
        <end position="1028"/>
    </location>
</feature>
<feature type="compositionally biased region" description="Polar residues" evidence="17">
    <location>
        <begin position="410"/>
        <end position="440"/>
    </location>
</feature>
<dbReference type="InterPro" id="IPR027417">
    <property type="entry name" value="P-loop_NTPase"/>
</dbReference>
<keyword evidence="20" id="KW-1185">Reference proteome</keyword>
<feature type="compositionally biased region" description="Polar residues" evidence="17">
    <location>
        <begin position="1029"/>
        <end position="1041"/>
    </location>
</feature>
<comment type="similarity">
    <text evidence="3">Belongs to the MsrA Met sulfoxide reductase family.</text>
</comment>
<keyword evidence="13 16" id="KW-0406">Ion transport</keyword>
<dbReference type="Proteomes" id="UP000825434">
    <property type="component" value="Chromosome 1"/>
</dbReference>
<keyword evidence="9 16" id="KW-0812">Transmembrane</keyword>
<proteinExistence type="inferred from homology"/>
<dbReference type="InterPro" id="IPR028889">
    <property type="entry name" value="USP"/>
</dbReference>
<keyword evidence="14 16" id="KW-0472">Membrane</keyword>
<evidence type="ECO:0000313" key="20">
    <source>
        <dbReference type="Proteomes" id="UP000825434"/>
    </source>
</evidence>
<evidence type="ECO:0000256" key="13">
    <source>
        <dbReference type="ARBA" id="ARBA00023065"/>
    </source>
</evidence>
<comment type="subcellular location">
    <subcellularLocation>
        <location evidence="2 16">Membrane</location>
        <topology evidence="2 16">Multi-pass membrane protein</topology>
    </subcellularLocation>
</comment>
<organism evidence="19 20">
    <name type="scientific">Candidozyma haemuli</name>
    <dbReference type="NCBI Taxonomy" id="45357"/>
    <lineage>
        <taxon>Eukaryota</taxon>
        <taxon>Fungi</taxon>
        <taxon>Dikarya</taxon>
        <taxon>Ascomycota</taxon>
        <taxon>Saccharomycotina</taxon>
        <taxon>Pichiomycetes</taxon>
        <taxon>Metschnikowiaceae</taxon>
        <taxon>Candidozyma</taxon>
    </lineage>
</organism>
<evidence type="ECO:0000256" key="3">
    <source>
        <dbReference type="ARBA" id="ARBA00005591"/>
    </source>
</evidence>
<dbReference type="CDD" id="cd02663">
    <property type="entry name" value="Peptidase_C19G"/>
    <property type="match status" value="1"/>
</dbReference>
<comment type="similarity">
    <text evidence="4">Belongs to the peptidase C19 family.</text>
</comment>
<feature type="region of interest" description="Disordered" evidence="17">
    <location>
        <begin position="140"/>
        <end position="164"/>
    </location>
</feature>
<feature type="region of interest" description="Disordered" evidence="17">
    <location>
        <begin position="387"/>
        <end position="441"/>
    </location>
</feature>
<feature type="region of interest" description="Disordered" evidence="17">
    <location>
        <begin position="480"/>
        <end position="508"/>
    </location>
</feature>
<dbReference type="Pfam" id="PF02535">
    <property type="entry name" value="Zip"/>
    <property type="match status" value="1"/>
</dbReference>
<feature type="transmembrane region" description="Helical" evidence="16">
    <location>
        <begin position="300"/>
        <end position="319"/>
    </location>
</feature>
<evidence type="ECO:0000256" key="11">
    <source>
        <dbReference type="ARBA" id="ARBA00022989"/>
    </source>
</evidence>
<dbReference type="SUPFAM" id="SSF48019">
    <property type="entry name" value="post-AAA+ oligomerization domain-like"/>
    <property type="match status" value="1"/>
</dbReference>
<dbReference type="NCBIfam" id="TIGR00820">
    <property type="entry name" value="zip"/>
    <property type="match status" value="1"/>
</dbReference>
<dbReference type="HAMAP" id="MF_01401">
    <property type="entry name" value="MsrA"/>
    <property type="match status" value="1"/>
</dbReference>
<evidence type="ECO:0000259" key="18">
    <source>
        <dbReference type="PROSITE" id="PS50235"/>
    </source>
</evidence>
<evidence type="ECO:0000256" key="4">
    <source>
        <dbReference type="ARBA" id="ARBA00009085"/>
    </source>
</evidence>
<dbReference type="SMART" id="SM00382">
    <property type="entry name" value="AAA"/>
    <property type="match status" value="1"/>
</dbReference>
<dbReference type="Gene3D" id="1.10.8.60">
    <property type="match status" value="1"/>
</dbReference>
<feature type="domain" description="USP" evidence="18">
    <location>
        <begin position="499"/>
        <end position="859"/>
    </location>
</feature>
<dbReference type="InterPro" id="IPR001394">
    <property type="entry name" value="Peptidase_C19_UCH"/>
</dbReference>
<accession>A0ABX8I0P2</accession>
<dbReference type="PANTHER" id="PTHR24006:SF733">
    <property type="entry name" value="RE52890P"/>
    <property type="match status" value="1"/>
</dbReference>
<dbReference type="Pfam" id="PF21960">
    <property type="entry name" value="RCF1-5-like_lid"/>
    <property type="match status" value="1"/>
</dbReference>
<dbReference type="Gene3D" id="1.20.272.10">
    <property type="match status" value="1"/>
</dbReference>
<comment type="caution">
    <text evidence="16">Lacks conserved residue(s) required for the propagation of feature annotation.</text>
</comment>